<protein>
    <submittedName>
        <fullName evidence="2">Metallophosphoesterase</fullName>
    </submittedName>
</protein>
<sequence>MKFYVVSDLHLDIHGIRRDFWYSFDNEATLVVAGDTANGLLGMAYVKNVLCRHFKTVIMIAGNHEWYSNKSKSYRHRSTSVGCKSSANSDVLKDSRGSVLAKLKAHSDTTENLFFLNNESIDLDGYSIYGGTLWFPIHTYSSTLIDAYSELMNDTKYISHQMIEEQHKAFINNFPEKVDIAISHHLPSKEAFAFEQNASSDYAPYYHAGLSNELISRARYWVAGHQHDAVEKVIADGSTTFISNPKGSVSLLTSGLLTNKAYYL</sequence>
<dbReference type="PANTHER" id="PTHR37844">
    <property type="entry name" value="SER/THR PROTEIN PHOSPHATASE SUPERFAMILY (AFU_ORTHOLOGUE AFUA_1G14840)"/>
    <property type="match status" value="1"/>
</dbReference>
<evidence type="ECO:0000259" key="1">
    <source>
        <dbReference type="Pfam" id="PF00149"/>
    </source>
</evidence>
<comment type="caution">
    <text evidence="2">The sequence shown here is derived from an EMBL/GenBank/DDBJ whole genome shotgun (WGS) entry which is preliminary data.</text>
</comment>
<proteinExistence type="predicted"/>
<accession>A0A9Q3YP34</accession>
<dbReference type="InterPro" id="IPR004843">
    <property type="entry name" value="Calcineurin-like_PHP"/>
</dbReference>
<dbReference type="PANTHER" id="PTHR37844:SF2">
    <property type="entry name" value="SER_THR PROTEIN PHOSPHATASE SUPERFAMILY (AFU_ORTHOLOGUE AFUA_1G14840)"/>
    <property type="match status" value="1"/>
</dbReference>
<dbReference type="RefSeq" id="WP_005392197.1">
    <property type="nucleotide sequence ID" value="NZ_CAMFHK010000092.1"/>
</dbReference>
<dbReference type="InterPro" id="IPR029052">
    <property type="entry name" value="Metallo-depent_PP-like"/>
</dbReference>
<feature type="domain" description="Calcineurin-like phosphoesterase" evidence="1">
    <location>
        <begin position="1"/>
        <end position="228"/>
    </location>
</feature>
<reference evidence="2" key="1">
    <citation type="submission" date="2020-09" db="EMBL/GenBank/DDBJ databases">
        <title>Genome sequence of Vibrio parahaemolyticus isolates.</title>
        <authorList>
            <person name="Hammerl J.A."/>
            <person name="Strauch E."/>
        </authorList>
    </citation>
    <scope>NUCLEOTIDE SEQUENCE</scope>
    <source>
        <strain evidence="2">17-VB00146</strain>
    </source>
</reference>
<dbReference type="Proteomes" id="UP000726777">
    <property type="component" value="Unassembled WGS sequence"/>
</dbReference>
<dbReference type="AlphaFoldDB" id="A0A9Q3YP34"/>
<evidence type="ECO:0000313" key="2">
    <source>
        <dbReference type="EMBL" id="MCC3807945.1"/>
    </source>
</evidence>
<organism evidence="2 3">
    <name type="scientific">Vibrio parahaemolyticus</name>
    <dbReference type="NCBI Taxonomy" id="670"/>
    <lineage>
        <taxon>Bacteria</taxon>
        <taxon>Pseudomonadati</taxon>
        <taxon>Pseudomonadota</taxon>
        <taxon>Gammaproteobacteria</taxon>
        <taxon>Vibrionales</taxon>
        <taxon>Vibrionaceae</taxon>
        <taxon>Vibrio</taxon>
    </lineage>
</organism>
<dbReference type="Gene3D" id="3.60.21.10">
    <property type="match status" value="1"/>
</dbReference>
<dbReference type="Pfam" id="PF00149">
    <property type="entry name" value="Metallophos"/>
    <property type="match status" value="1"/>
</dbReference>
<evidence type="ECO:0000313" key="3">
    <source>
        <dbReference type="Proteomes" id="UP000726777"/>
    </source>
</evidence>
<name>A0A9Q3YP34_VIBPH</name>
<gene>
    <name evidence="2" type="ORF">IB292_23305</name>
</gene>
<dbReference type="EMBL" id="JACVHL010000034">
    <property type="protein sequence ID" value="MCC3807945.1"/>
    <property type="molecule type" value="Genomic_DNA"/>
</dbReference>
<dbReference type="GO" id="GO:0016787">
    <property type="term" value="F:hydrolase activity"/>
    <property type="evidence" value="ECO:0007669"/>
    <property type="project" value="InterPro"/>
</dbReference>
<dbReference type="SUPFAM" id="SSF56300">
    <property type="entry name" value="Metallo-dependent phosphatases"/>
    <property type="match status" value="1"/>
</dbReference>